<dbReference type="PATRIC" id="fig|742734.4.peg.5103"/>
<sequence length="384" mass="44898">MIYTIPHYYKKFHCIASECPDTCCAGWEIMIDKKTLEHYRRMEGPFGNRLHNSIHWNRACFKQYEGRCAFLNENDLCDIYGETGAANLCRTCRTYPRHIEEFEGCREISLCMSCIEAAKLILGCEEPVRFITKEDERQESYEDFDFFLYTKLMDARELAISILQERTLDINVRMAMCLALAHDMQGRIGRNRLFETDALLERYRGKNRNPWFVRKMKDFSVLPDERWELMQNMYGIIGRFEVLKQDWPGFAKQAGRTLYGEGGIAYGRQRAAFRHGPLEAKLPLWEEQLMVYFVFTYFCGAVYHGNPYGKMKLAVVSTLLIGELAQAVWKEKGGTLDFLDFVDVAHRYSREVEHSDLNKRRLEQGVLEKPEFSLDKLMRAMAGD</sequence>
<name>A0A0J9BQQ4_9FIRM</name>
<dbReference type="NCBIfam" id="NF038110">
    <property type="entry name" value="Lys_methyl_FliB"/>
    <property type="match status" value="1"/>
</dbReference>
<protein>
    <recommendedName>
        <fullName evidence="3">YkgJ family cysteine cluster protein</fullName>
    </recommendedName>
</protein>
<accession>A0A0J9BQQ4</accession>
<gene>
    <name evidence="1" type="ORF">HMPREF9470_04765</name>
</gene>
<evidence type="ECO:0000313" key="1">
    <source>
        <dbReference type="EMBL" id="KMW14459.1"/>
    </source>
</evidence>
<dbReference type="Proteomes" id="UP000037392">
    <property type="component" value="Unassembled WGS sequence"/>
</dbReference>
<comment type="caution">
    <text evidence="1">The sequence shown here is derived from an EMBL/GenBank/DDBJ whole genome shotgun (WGS) entry which is preliminary data.</text>
</comment>
<evidence type="ECO:0008006" key="3">
    <source>
        <dbReference type="Google" id="ProtNLM"/>
    </source>
</evidence>
<evidence type="ECO:0000313" key="2">
    <source>
        <dbReference type="Proteomes" id="UP000037392"/>
    </source>
</evidence>
<dbReference type="EMBL" id="ADLK01000037">
    <property type="protein sequence ID" value="KMW14459.1"/>
    <property type="molecule type" value="Genomic_DNA"/>
</dbReference>
<reference evidence="1 2" key="1">
    <citation type="submission" date="2011-04" db="EMBL/GenBank/DDBJ databases">
        <title>The Genome Sequence of Clostridium citroniae WAL-19142.</title>
        <authorList>
            <consortium name="The Broad Institute Genome Sequencing Platform"/>
            <person name="Earl A."/>
            <person name="Ward D."/>
            <person name="Feldgarden M."/>
            <person name="Gevers D."/>
            <person name="Warren Y.A."/>
            <person name="Tyrrell K.L."/>
            <person name="Citron D.M."/>
            <person name="Goldstein E.J."/>
            <person name="Daigneault M."/>
            <person name="Allen-Vercoe E."/>
            <person name="Young S.K."/>
            <person name="Zeng Q."/>
            <person name="Gargeya S."/>
            <person name="Fitzgerald M."/>
            <person name="Haas B."/>
            <person name="Abouelleil A."/>
            <person name="Alvarado L."/>
            <person name="Arachchi H.M."/>
            <person name="Berlin A."/>
            <person name="Brown A."/>
            <person name="Chapman S.B."/>
            <person name="Chen Z."/>
            <person name="Dunbar C."/>
            <person name="Freedman E."/>
            <person name="Gearin G."/>
            <person name="Gellesch M."/>
            <person name="Goldberg J."/>
            <person name="Griggs A."/>
            <person name="Gujja S."/>
            <person name="Heilman E.R."/>
            <person name="Heiman D."/>
            <person name="Howarth C."/>
            <person name="Larson L."/>
            <person name="Lui A."/>
            <person name="MacDonald P.J."/>
            <person name="Mehta T."/>
            <person name="Montmayeur A."/>
            <person name="Murphy C."/>
            <person name="Neiman D."/>
            <person name="Pearson M."/>
            <person name="Priest M."/>
            <person name="Roberts A."/>
            <person name="Saif S."/>
            <person name="Shea T."/>
            <person name="Shenoy N."/>
            <person name="Sisk P."/>
            <person name="Stolte C."/>
            <person name="Sykes S."/>
            <person name="White J."/>
            <person name="Yandava C."/>
            <person name="Wortman J."/>
            <person name="Nusbaum C."/>
            <person name="Birren B."/>
        </authorList>
    </citation>
    <scope>NUCLEOTIDE SEQUENCE [LARGE SCALE GENOMIC DNA]</scope>
    <source>
        <strain evidence="1 2">WAL-19142</strain>
    </source>
</reference>
<dbReference type="RefSeq" id="WP_048930866.1">
    <property type="nucleotide sequence ID" value="NZ_KQ235883.1"/>
</dbReference>
<dbReference type="GeneID" id="93164293"/>
<dbReference type="OrthoDB" id="86584at2"/>
<proteinExistence type="predicted"/>
<organism evidence="1 2">
    <name type="scientific">[Clostridium] citroniae WAL-19142</name>
    <dbReference type="NCBI Taxonomy" id="742734"/>
    <lineage>
        <taxon>Bacteria</taxon>
        <taxon>Bacillati</taxon>
        <taxon>Bacillota</taxon>
        <taxon>Clostridia</taxon>
        <taxon>Lachnospirales</taxon>
        <taxon>Lachnospiraceae</taxon>
        <taxon>Enterocloster</taxon>
    </lineage>
</organism>
<dbReference type="AlphaFoldDB" id="A0A0J9BQQ4"/>